<keyword evidence="2" id="KW-0677">Repeat</keyword>
<keyword evidence="3 5" id="KW-0863">Zinc-finger</keyword>
<feature type="zinc finger region" description="C3H1-type" evidence="5">
    <location>
        <begin position="98"/>
        <end position="126"/>
    </location>
</feature>
<dbReference type="PROSITE" id="PS50103">
    <property type="entry name" value="ZF_C3H1"/>
    <property type="match status" value="1"/>
</dbReference>
<reference evidence="8" key="1">
    <citation type="submission" date="2022-11" db="UniProtKB">
        <authorList>
            <consortium name="WormBaseParasite"/>
        </authorList>
    </citation>
    <scope>IDENTIFICATION</scope>
</reference>
<keyword evidence="4 5" id="KW-0862">Zinc</keyword>
<dbReference type="Proteomes" id="UP000887540">
    <property type="component" value="Unplaced"/>
</dbReference>
<dbReference type="AlphaFoldDB" id="A0A914EBY2"/>
<keyword evidence="7" id="KW-1185">Reference proteome</keyword>
<accession>A0A914EBY2</accession>
<evidence type="ECO:0000259" key="6">
    <source>
        <dbReference type="PROSITE" id="PS50103"/>
    </source>
</evidence>
<organism evidence="7 8">
    <name type="scientific">Acrobeloides nanus</name>
    <dbReference type="NCBI Taxonomy" id="290746"/>
    <lineage>
        <taxon>Eukaryota</taxon>
        <taxon>Metazoa</taxon>
        <taxon>Ecdysozoa</taxon>
        <taxon>Nematoda</taxon>
        <taxon>Chromadorea</taxon>
        <taxon>Rhabditida</taxon>
        <taxon>Tylenchina</taxon>
        <taxon>Cephalobomorpha</taxon>
        <taxon>Cephaloboidea</taxon>
        <taxon>Cephalobidae</taxon>
        <taxon>Acrobeloides</taxon>
    </lineage>
</organism>
<dbReference type="FunFam" id="4.10.1000.10:FF:000001">
    <property type="entry name" value="zinc finger CCCH domain-containing protein 15-like"/>
    <property type="match status" value="1"/>
</dbReference>
<dbReference type="InterPro" id="IPR036855">
    <property type="entry name" value="Znf_CCCH_sf"/>
</dbReference>
<evidence type="ECO:0000256" key="4">
    <source>
        <dbReference type="ARBA" id="ARBA00022833"/>
    </source>
</evidence>
<dbReference type="SMART" id="SM00356">
    <property type="entry name" value="ZnF_C3H1"/>
    <property type="match status" value="1"/>
</dbReference>
<dbReference type="WBParaSite" id="ACRNAN_scaffold7166.g27907.t1">
    <property type="protein sequence ID" value="ACRNAN_scaffold7166.g27907.t1"/>
    <property type="gene ID" value="ACRNAN_scaffold7166.g27907"/>
</dbReference>
<evidence type="ECO:0000256" key="5">
    <source>
        <dbReference type="PROSITE-ProRule" id="PRU00723"/>
    </source>
</evidence>
<name>A0A914EBY2_9BILA</name>
<evidence type="ECO:0000256" key="2">
    <source>
        <dbReference type="ARBA" id="ARBA00022737"/>
    </source>
</evidence>
<keyword evidence="1 5" id="KW-0479">Metal-binding</keyword>
<feature type="domain" description="C3H1-type" evidence="6">
    <location>
        <begin position="98"/>
        <end position="126"/>
    </location>
</feature>
<evidence type="ECO:0000256" key="1">
    <source>
        <dbReference type="ARBA" id="ARBA00022723"/>
    </source>
</evidence>
<dbReference type="InterPro" id="IPR000571">
    <property type="entry name" value="Znf_CCCH"/>
</dbReference>
<dbReference type="GO" id="GO:0008270">
    <property type="term" value="F:zinc ion binding"/>
    <property type="evidence" value="ECO:0007669"/>
    <property type="project" value="UniProtKB-KW"/>
</dbReference>
<evidence type="ECO:0000313" key="7">
    <source>
        <dbReference type="Proteomes" id="UP000887540"/>
    </source>
</evidence>
<sequence>MSTVSESNNLWAQTDQAISPPPFLPTMNEGFSTTVPFIQPTNVYVANTINDAPLNPDETALAKLIAANHLLYKDILMTSHLTRESYRQQGVNWKNPALFKTSVCDSWKNNQICKYGSKCWYAHGVEELRYVPRLDQIPVLLESLSTLPSNLAQSTSSLPEILPLEFYQTTPPPTTYPVMSLQQQQQQEPNHGYTTETAYSGTPSDYENQYRTASSPFYPCAFVNPYMNAQEVQGIPGIITGTDTESIISDSWFSGQQGFPTTDFNNSIVANFKQKVQNALLENQEHSDLNGEWEEIANFIEKKRGREFSDSSCEEPTSNSGRAFFLKSFHPFGQSYPLNNWL</sequence>
<protein>
    <submittedName>
        <fullName evidence="8">C3H1-type domain-containing protein</fullName>
    </submittedName>
</protein>
<dbReference type="Gene3D" id="4.10.1000.10">
    <property type="entry name" value="Zinc finger, CCCH-type"/>
    <property type="match status" value="1"/>
</dbReference>
<dbReference type="Pfam" id="PF00642">
    <property type="entry name" value="zf-CCCH"/>
    <property type="match status" value="1"/>
</dbReference>
<evidence type="ECO:0000256" key="3">
    <source>
        <dbReference type="ARBA" id="ARBA00022771"/>
    </source>
</evidence>
<dbReference type="SUPFAM" id="SSF90229">
    <property type="entry name" value="CCCH zinc finger"/>
    <property type="match status" value="1"/>
</dbReference>
<evidence type="ECO:0000313" key="8">
    <source>
        <dbReference type="WBParaSite" id="ACRNAN_scaffold7166.g27907.t1"/>
    </source>
</evidence>
<proteinExistence type="predicted"/>